<dbReference type="AlphaFoldDB" id="A0A1G6W0M9"/>
<name>A0A1G6W0M9_9PSEU</name>
<dbReference type="Proteomes" id="UP000199501">
    <property type="component" value="Unassembled WGS sequence"/>
</dbReference>
<reference evidence="3" key="1">
    <citation type="submission" date="2016-10" db="EMBL/GenBank/DDBJ databases">
        <authorList>
            <person name="Varghese N."/>
            <person name="Submissions S."/>
        </authorList>
    </citation>
    <scope>NUCLEOTIDE SEQUENCE [LARGE SCALE GENOMIC DNA]</scope>
    <source>
        <strain evidence="3">IBRC-M 10403</strain>
    </source>
</reference>
<proteinExistence type="predicted"/>
<dbReference type="InterPro" id="IPR013216">
    <property type="entry name" value="Methyltransf_11"/>
</dbReference>
<keyword evidence="2" id="KW-0808">Transferase</keyword>
<sequence length="279" mass="29890">MRRNRIPELMIGIEGLALLRSAVDRDDDFVAARVAELKKLVDSIPGDESAGERLTELGLSNGYAFAAHAYDADPHFLIAAEEPAVRRVLAGLPPGRALDAACGTGRHSANLVSLGHDVIGIDQSPKMLELAAAKVPEATFEVGDLEGLPLPDGAVDLVVCGLALSHLPDITDVIGEFRRVLRPGGHLIVSDLHPVMVLLHGQYVWVGRSGELLFMRNHPRLISDYLTAFAIHGFTLRSCQEPLFAGPLPPGGYEEQIADAANAAWDGVPSAIVWEVRAP</sequence>
<feature type="domain" description="Methyltransferase type 11" evidence="1">
    <location>
        <begin position="98"/>
        <end position="189"/>
    </location>
</feature>
<dbReference type="GO" id="GO:0008757">
    <property type="term" value="F:S-adenosylmethionine-dependent methyltransferase activity"/>
    <property type="evidence" value="ECO:0007669"/>
    <property type="project" value="InterPro"/>
</dbReference>
<dbReference type="EMBL" id="FMZZ01000013">
    <property type="protein sequence ID" value="SDD59263.1"/>
    <property type="molecule type" value="Genomic_DNA"/>
</dbReference>
<dbReference type="SUPFAM" id="SSF53335">
    <property type="entry name" value="S-adenosyl-L-methionine-dependent methyltransferases"/>
    <property type="match status" value="1"/>
</dbReference>
<dbReference type="STRING" id="1271860.SAMN05216174_113193"/>
<evidence type="ECO:0000259" key="1">
    <source>
        <dbReference type="Pfam" id="PF08241"/>
    </source>
</evidence>
<dbReference type="GO" id="GO:0032259">
    <property type="term" value="P:methylation"/>
    <property type="evidence" value="ECO:0007669"/>
    <property type="project" value="UniProtKB-KW"/>
</dbReference>
<dbReference type="Pfam" id="PF08241">
    <property type="entry name" value="Methyltransf_11"/>
    <property type="match status" value="1"/>
</dbReference>
<keyword evidence="3" id="KW-1185">Reference proteome</keyword>
<dbReference type="CDD" id="cd02440">
    <property type="entry name" value="AdoMet_MTases"/>
    <property type="match status" value="1"/>
</dbReference>
<protein>
    <submittedName>
        <fullName evidence="2">Methyltransferase domain-containing protein</fullName>
    </submittedName>
</protein>
<evidence type="ECO:0000313" key="3">
    <source>
        <dbReference type="Proteomes" id="UP000199501"/>
    </source>
</evidence>
<dbReference type="Gene3D" id="3.40.50.150">
    <property type="entry name" value="Vaccinia Virus protein VP39"/>
    <property type="match status" value="1"/>
</dbReference>
<accession>A0A1G6W0M9</accession>
<evidence type="ECO:0000313" key="2">
    <source>
        <dbReference type="EMBL" id="SDD59263.1"/>
    </source>
</evidence>
<keyword evidence="2" id="KW-0489">Methyltransferase</keyword>
<gene>
    <name evidence="2" type="ORF">SAMN05216174_113193</name>
</gene>
<organism evidence="2 3">
    <name type="scientific">Actinokineospora iranica</name>
    <dbReference type="NCBI Taxonomy" id="1271860"/>
    <lineage>
        <taxon>Bacteria</taxon>
        <taxon>Bacillati</taxon>
        <taxon>Actinomycetota</taxon>
        <taxon>Actinomycetes</taxon>
        <taxon>Pseudonocardiales</taxon>
        <taxon>Pseudonocardiaceae</taxon>
        <taxon>Actinokineospora</taxon>
    </lineage>
</organism>
<dbReference type="PANTHER" id="PTHR43591">
    <property type="entry name" value="METHYLTRANSFERASE"/>
    <property type="match status" value="1"/>
</dbReference>
<dbReference type="OrthoDB" id="9805171at2"/>
<dbReference type="InterPro" id="IPR029063">
    <property type="entry name" value="SAM-dependent_MTases_sf"/>
</dbReference>